<feature type="domain" description="Enoyl reductase (ER)" evidence="2">
    <location>
        <begin position="10"/>
        <end position="357"/>
    </location>
</feature>
<dbReference type="RefSeq" id="WP_076547183.1">
    <property type="nucleotide sequence ID" value="NZ_FTMA01000001.1"/>
</dbReference>
<dbReference type="OrthoDB" id="9787435at2"/>
<dbReference type="GO" id="GO:0016491">
    <property type="term" value="F:oxidoreductase activity"/>
    <property type="evidence" value="ECO:0007669"/>
    <property type="project" value="InterPro"/>
</dbReference>
<dbReference type="Gene3D" id="3.90.180.10">
    <property type="entry name" value="Medium-chain alcohol dehydrogenases, catalytic domain"/>
    <property type="match status" value="1"/>
</dbReference>
<evidence type="ECO:0000313" key="3">
    <source>
        <dbReference type="EMBL" id="SIQ19499.1"/>
    </source>
</evidence>
<dbReference type="SMART" id="SM00829">
    <property type="entry name" value="PKS_ER"/>
    <property type="match status" value="1"/>
</dbReference>
<keyword evidence="1" id="KW-0521">NADP</keyword>
<dbReference type="InterPro" id="IPR036291">
    <property type="entry name" value="NAD(P)-bd_dom_sf"/>
</dbReference>
<dbReference type="InterPro" id="IPR011032">
    <property type="entry name" value="GroES-like_sf"/>
</dbReference>
<organism evidence="3 4">
    <name type="scientific">Maribacter ulvicola</name>
    <dbReference type="NCBI Taxonomy" id="228959"/>
    <lineage>
        <taxon>Bacteria</taxon>
        <taxon>Pseudomonadati</taxon>
        <taxon>Bacteroidota</taxon>
        <taxon>Flavobacteriia</taxon>
        <taxon>Flavobacteriales</taxon>
        <taxon>Flavobacteriaceae</taxon>
        <taxon>Maribacter</taxon>
    </lineage>
</organism>
<dbReference type="InterPro" id="IPR013154">
    <property type="entry name" value="ADH-like_N"/>
</dbReference>
<gene>
    <name evidence="3" type="ORF">SAMN05421797_1011005</name>
</gene>
<dbReference type="InterPro" id="IPR013149">
    <property type="entry name" value="ADH-like_C"/>
</dbReference>
<dbReference type="AlphaFoldDB" id="A0A1N6QS94"/>
<dbReference type="SUPFAM" id="SSF51735">
    <property type="entry name" value="NAD(P)-binding Rossmann-fold domains"/>
    <property type="match status" value="1"/>
</dbReference>
<reference evidence="4" key="1">
    <citation type="submission" date="2017-01" db="EMBL/GenBank/DDBJ databases">
        <authorList>
            <person name="Varghese N."/>
            <person name="Submissions S."/>
        </authorList>
    </citation>
    <scope>NUCLEOTIDE SEQUENCE [LARGE SCALE GENOMIC DNA]</scope>
    <source>
        <strain evidence="4">DSM 15366</strain>
    </source>
</reference>
<evidence type="ECO:0000256" key="1">
    <source>
        <dbReference type="ARBA" id="ARBA00022857"/>
    </source>
</evidence>
<sequence>MKAVRIFEHGDIDVLKYDEYEFPEIGEFDVLVKVKATSVSGWDIKYRKGAWRKLNEGKALLPGRKGFPLPQQLGRESAGEVVQVGNRVSNFEVGDRVLGLVHPENSLCENAIRGLGNLSTELDYPGHTMFGGNAQYISRPEHYFMKLPENVSFRSAAAGAWAYPTAHRIITDRLNVQVGDVVFVSGSSGGMGIATIQWANLKGALIIGTTRNSDKIHELERLGCDKVVNTSAPVNEVVNEINEFTKGRGVDHAIEYTGASNIQEIILKTIRTGGTICPVGGDMSSNPFPVRVIDFTRLELNMVGIRGSRLKDQVAFLWALSLGTIKPIIFKTMPLNAIKEAHELVENGKDVVGKVMLDPWVH</sequence>
<proteinExistence type="predicted"/>
<dbReference type="EMBL" id="FTMA01000001">
    <property type="protein sequence ID" value="SIQ19499.1"/>
    <property type="molecule type" value="Genomic_DNA"/>
</dbReference>
<accession>A0A1N6QS94</accession>
<dbReference type="InterPro" id="IPR051603">
    <property type="entry name" value="Zinc-ADH_QOR/CCCR"/>
</dbReference>
<evidence type="ECO:0000259" key="2">
    <source>
        <dbReference type="SMART" id="SM00829"/>
    </source>
</evidence>
<protein>
    <submittedName>
        <fullName evidence="3">Putative oxidoreductase</fullName>
    </submittedName>
</protein>
<dbReference type="Pfam" id="PF08240">
    <property type="entry name" value="ADH_N"/>
    <property type="match status" value="1"/>
</dbReference>
<dbReference type="STRING" id="228959.SAMN05421797_1011005"/>
<keyword evidence="4" id="KW-1185">Reference proteome</keyword>
<name>A0A1N6QS94_9FLAO</name>
<evidence type="ECO:0000313" key="4">
    <source>
        <dbReference type="Proteomes" id="UP000186953"/>
    </source>
</evidence>
<dbReference type="PANTHER" id="PTHR44154:SF1">
    <property type="entry name" value="QUINONE OXIDOREDUCTASE"/>
    <property type="match status" value="1"/>
</dbReference>
<dbReference type="SUPFAM" id="SSF50129">
    <property type="entry name" value="GroES-like"/>
    <property type="match status" value="1"/>
</dbReference>
<dbReference type="Proteomes" id="UP000186953">
    <property type="component" value="Unassembled WGS sequence"/>
</dbReference>
<dbReference type="Pfam" id="PF00107">
    <property type="entry name" value="ADH_zinc_N"/>
    <property type="match status" value="1"/>
</dbReference>
<dbReference type="InterPro" id="IPR020843">
    <property type="entry name" value="ER"/>
</dbReference>
<dbReference type="PANTHER" id="PTHR44154">
    <property type="entry name" value="QUINONE OXIDOREDUCTASE"/>
    <property type="match status" value="1"/>
</dbReference>